<dbReference type="RefSeq" id="WP_377581852.1">
    <property type="nucleotide sequence ID" value="NZ_JBHTKA010000007.1"/>
</dbReference>
<dbReference type="EMBL" id="JBHTKA010000007">
    <property type="protein sequence ID" value="MFD1001686.1"/>
    <property type="molecule type" value="Genomic_DNA"/>
</dbReference>
<name>A0ABW3K905_9BACT</name>
<organism evidence="2 3">
    <name type="scientific">Ohtaekwangia kribbensis</name>
    <dbReference type="NCBI Taxonomy" id="688913"/>
    <lineage>
        <taxon>Bacteria</taxon>
        <taxon>Pseudomonadati</taxon>
        <taxon>Bacteroidota</taxon>
        <taxon>Cytophagia</taxon>
        <taxon>Cytophagales</taxon>
        <taxon>Fulvivirgaceae</taxon>
        <taxon>Ohtaekwangia</taxon>
    </lineage>
</organism>
<protein>
    <submittedName>
        <fullName evidence="2">DUF6734 family protein</fullName>
    </submittedName>
</protein>
<proteinExistence type="predicted"/>
<keyword evidence="3" id="KW-1185">Reference proteome</keyword>
<dbReference type="Proteomes" id="UP001597112">
    <property type="component" value="Unassembled WGS sequence"/>
</dbReference>
<dbReference type="InterPro" id="IPR046621">
    <property type="entry name" value="DUF6734"/>
</dbReference>
<feature type="domain" description="DUF6734" evidence="1">
    <location>
        <begin position="14"/>
        <end position="272"/>
    </location>
</feature>
<accession>A0ABW3K905</accession>
<dbReference type="Pfam" id="PF20508">
    <property type="entry name" value="DUF6734"/>
    <property type="match status" value="1"/>
</dbReference>
<evidence type="ECO:0000313" key="3">
    <source>
        <dbReference type="Proteomes" id="UP001597112"/>
    </source>
</evidence>
<evidence type="ECO:0000313" key="2">
    <source>
        <dbReference type="EMBL" id="MFD1001686.1"/>
    </source>
</evidence>
<comment type="caution">
    <text evidence="2">The sequence shown here is derived from an EMBL/GenBank/DDBJ whole genome shotgun (WGS) entry which is preliminary data.</text>
</comment>
<evidence type="ECO:0000259" key="1">
    <source>
        <dbReference type="Pfam" id="PF20508"/>
    </source>
</evidence>
<gene>
    <name evidence="2" type="ORF">ACFQ21_20310</name>
</gene>
<sequence>MQVCQFFFKDQVSHWPTEEQAVKSFALSNLLLQKAYQNVTVITDKPSANLLTELIGIRSESMEILLGDIDKSRGALTDKEVKVHIWNRVDRPFLLVDSDVYLWRRLNDHLPENDLFLFCTESGDRACFQEMVSVREKYEEANTMFANTKINVDARLYFMTANTKICGGNHQIYNNYTKSIQDLLSEEKHPFPAKYINAIERYFILGYLKKIGLEYSTILDFPLNYKSNIYSIFEDIGRKTGVTWVPDELKSKRDIGNFLSLKLRELFPAHANTIDCYYQHDHTRHNNAAIPDKAHSPLQPSCTQHFPRTKAALIELKYLTESQIANDVSDFITTTESLIGASDENAELLTDVFKFELTKFNRPHLTNYSPIQERSLNQYKLYTTVADSNHEEFLAKRLYFNPEALLHRSKYNWAVYDKSIPELYVLKVLYNVCNEAERYYTIFTPSTTVLSVELKLNELDVILIDAFQQAESVIAGIEKVIERTSVIQKDLQRTVGYLIETIKQFVFHGILIPEQK</sequence>
<reference evidence="3" key="1">
    <citation type="journal article" date="2019" name="Int. J. Syst. Evol. Microbiol.">
        <title>The Global Catalogue of Microorganisms (GCM) 10K type strain sequencing project: providing services to taxonomists for standard genome sequencing and annotation.</title>
        <authorList>
            <consortium name="The Broad Institute Genomics Platform"/>
            <consortium name="The Broad Institute Genome Sequencing Center for Infectious Disease"/>
            <person name="Wu L."/>
            <person name="Ma J."/>
        </authorList>
    </citation>
    <scope>NUCLEOTIDE SEQUENCE [LARGE SCALE GENOMIC DNA]</scope>
    <source>
        <strain evidence="3">CCUG 58938</strain>
    </source>
</reference>